<feature type="region of interest" description="Disordered" evidence="3">
    <location>
        <begin position="414"/>
        <end position="491"/>
    </location>
</feature>
<dbReference type="GO" id="GO:0006369">
    <property type="term" value="P:termination of RNA polymerase II transcription"/>
    <property type="evidence" value="ECO:0007669"/>
    <property type="project" value="InterPro"/>
</dbReference>
<accession>A0AAX6FE04</accession>
<dbReference type="GO" id="GO:0005737">
    <property type="term" value="C:cytoplasm"/>
    <property type="evidence" value="ECO:0007669"/>
    <property type="project" value="TreeGrafter"/>
</dbReference>
<dbReference type="PROSITE" id="PS50157">
    <property type="entry name" value="ZINC_FINGER_C2H2_2"/>
    <property type="match status" value="1"/>
</dbReference>
<feature type="domain" description="C2H2-type" evidence="4">
    <location>
        <begin position="961"/>
        <end position="988"/>
    </location>
</feature>
<dbReference type="PROSITE" id="PS00028">
    <property type="entry name" value="ZINC_FINGER_C2H2_1"/>
    <property type="match status" value="1"/>
</dbReference>
<feature type="compositionally biased region" description="Polar residues" evidence="3">
    <location>
        <begin position="201"/>
        <end position="210"/>
    </location>
</feature>
<dbReference type="GO" id="GO:0005849">
    <property type="term" value="C:mRNA cleavage factor complex"/>
    <property type="evidence" value="ECO:0007669"/>
    <property type="project" value="TreeGrafter"/>
</dbReference>
<feature type="domain" description="CID" evidence="5">
    <location>
        <begin position="57"/>
        <end position="185"/>
    </location>
</feature>
<dbReference type="AlphaFoldDB" id="A0AAX6FE04"/>
<feature type="compositionally biased region" description="Basic and acidic residues" evidence="3">
    <location>
        <begin position="216"/>
        <end position="231"/>
    </location>
</feature>
<evidence type="ECO:0000256" key="3">
    <source>
        <dbReference type="SAM" id="MobiDB-lite"/>
    </source>
</evidence>
<keyword evidence="2" id="KW-0863">Zinc-finger</keyword>
<feature type="region of interest" description="Disordered" evidence="3">
    <location>
        <begin position="1"/>
        <end position="50"/>
    </location>
</feature>
<keyword evidence="1" id="KW-0507">mRNA processing</keyword>
<reference evidence="6" key="1">
    <citation type="journal article" date="2023" name="GigaByte">
        <title>Genome assembly of the bearded iris, Iris pallida Lam.</title>
        <authorList>
            <person name="Bruccoleri R.E."/>
            <person name="Oakeley E.J."/>
            <person name="Faust A.M.E."/>
            <person name="Altorfer M."/>
            <person name="Dessus-Babus S."/>
            <person name="Burckhardt D."/>
            <person name="Oertli M."/>
            <person name="Naumann U."/>
            <person name="Petersen F."/>
            <person name="Wong J."/>
        </authorList>
    </citation>
    <scope>NUCLEOTIDE SEQUENCE</scope>
    <source>
        <strain evidence="6">GSM-AAB239-AS_SAM_17_03QT</strain>
    </source>
</reference>
<proteinExistence type="predicted"/>
<feature type="region of interest" description="Disordered" evidence="3">
    <location>
        <begin position="862"/>
        <end position="884"/>
    </location>
</feature>
<dbReference type="SUPFAM" id="SSF48464">
    <property type="entry name" value="ENTH/VHS domain"/>
    <property type="match status" value="1"/>
</dbReference>
<feature type="compositionally biased region" description="Basic and acidic residues" evidence="3">
    <location>
        <begin position="439"/>
        <end position="485"/>
    </location>
</feature>
<dbReference type="PANTHER" id="PTHR15921:SF3">
    <property type="entry name" value="PRE-MRNA CLEAVAGE COMPLEX 2 PROTEIN PCF11"/>
    <property type="match status" value="1"/>
</dbReference>
<dbReference type="InterPro" id="IPR057242">
    <property type="entry name" value="PCFS4-like"/>
</dbReference>
<dbReference type="SMART" id="SM00582">
    <property type="entry name" value="RPR"/>
    <property type="match status" value="1"/>
</dbReference>
<feature type="compositionally biased region" description="Polar residues" evidence="3">
    <location>
        <begin position="414"/>
        <end position="438"/>
    </location>
</feature>
<keyword evidence="2" id="KW-0862">Zinc</keyword>
<evidence type="ECO:0000313" key="6">
    <source>
        <dbReference type="EMBL" id="KAJ6814556.1"/>
    </source>
</evidence>
<dbReference type="EMBL" id="JANAVB010029619">
    <property type="protein sequence ID" value="KAJ6814556.1"/>
    <property type="molecule type" value="Genomic_DNA"/>
</dbReference>
<feature type="region of interest" description="Disordered" evidence="3">
    <location>
        <begin position="187"/>
        <end position="311"/>
    </location>
</feature>
<dbReference type="InterPro" id="IPR047415">
    <property type="entry name" value="Pcf11_CID"/>
</dbReference>
<evidence type="ECO:0000256" key="1">
    <source>
        <dbReference type="ARBA" id="ARBA00022664"/>
    </source>
</evidence>
<dbReference type="InterPro" id="IPR013087">
    <property type="entry name" value="Znf_C2H2_type"/>
</dbReference>
<dbReference type="Proteomes" id="UP001140949">
    <property type="component" value="Unassembled WGS sequence"/>
</dbReference>
<feature type="compositionally biased region" description="Basic and acidic residues" evidence="3">
    <location>
        <begin position="1"/>
        <end position="11"/>
    </location>
</feature>
<evidence type="ECO:0000256" key="2">
    <source>
        <dbReference type="PROSITE-ProRule" id="PRU00042"/>
    </source>
</evidence>
<feature type="compositionally biased region" description="Polar residues" evidence="3">
    <location>
        <begin position="727"/>
        <end position="743"/>
    </location>
</feature>
<feature type="compositionally biased region" description="Basic and acidic residues" evidence="3">
    <location>
        <begin position="283"/>
        <end position="311"/>
    </location>
</feature>
<name>A0AAX6FE04_IRIPA</name>
<dbReference type="PROSITE" id="PS51391">
    <property type="entry name" value="CID"/>
    <property type="match status" value="1"/>
</dbReference>
<feature type="compositionally biased region" description="Polar residues" evidence="3">
    <location>
        <begin position="251"/>
        <end position="260"/>
    </location>
</feature>
<keyword evidence="7" id="KW-1185">Reference proteome</keyword>
<dbReference type="InterPro" id="IPR045154">
    <property type="entry name" value="PCF11-like"/>
</dbReference>
<reference evidence="6" key="2">
    <citation type="submission" date="2023-04" db="EMBL/GenBank/DDBJ databases">
        <authorList>
            <person name="Bruccoleri R.E."/>
            <person name="Oakeley E.J."/>
            <person name="Faust A.-M."/>
            <person name="Dessus-Babus S."/>
            <person name="Altorfer M."/>
            <person name="Burckhardt D."/>
            <person name="Oertli M."/>
            <person name="Naumann U."/>
            <person name="Petersen F."/>
            <person name="Wong J."/>
        </authorList>
    </citation>
    <scope>NUCLEOTIDE SEQUENCE</scope>
    <source>
        <strain evidence="6">GSM-AAB239-AS_SAM_17_03QT</strain>
        <tissue evidence="6">Leaf</tissue>
    </source>
</reference>
<dbReference type="GO" id="GO:0008270">
    <property type="term" value="F:zinc ion binding"/>
    <property type="evidence" value="ECO:0007669"/>
    <property type="project" value="UniProtKB-KW"/>
</dbReference>
<gene>
    <name evidence="6" type="ORF">M6B38_137190</name>
</gene>
<dbReference type="FunFam" id="1.25.40.90:FF:000023">
    <property type="entry name" value="polyadenylation and cleavage factor homolog 4"/>
    <property type="match status" value="1"/>
</dbReference>
<feature type="compositionally biased region" description="Low complexity" evidence="3">
    <location>
        <begin position="187"/>
        <end position="200"/>
    </location>
</feature>
<dbReference type="GO" id="GO:0000993">
    <property type="term" value="F:RNA polymerase II complex binding"/>
    <property type="evidence" value="ECO:0007669"/>
    <property type="project" value="InterPro"/>
</dbReference>
<evidence type="ECO:0000259" key="4">
    <source>
        <dbReference type="PROSITE" id="PS50157"/>
    </source>
</evidence>
<feature type="region of interest" description="Disordered" evidence="3">
    <location>
        <begin position="358"/>
        <end position="378"/>
    </location>
</feature>
<feature type="compositionally biased region" description="Basic and acidic residues" evidence="3">
    <location>
        <begin position="24"/>
        <end position="44"/>
    </location>
</feature>
<evidence type="ECO:0000259" key="5">
    <source>
        <dbReference type="PROSITE" id="PS51391"/>
    </source>
</evidence>
<dbReference type="PANTHER" id="PTHR15921">
    <property type="entry name" value="PRE-MRNA CLEAVAGE COMPLEX II"/>
    <property type="match status" value="1"/>
</dbReference>
<feature type="compositionally biased region" description="Polar residues" evidence="3">
    <location>
        <begin position="557"/>
        <end position="570"/>
    </location>
</feature>
<sequence>MEMESSRRSAMDRSSLPGPKKPRLSGEEPADSRRAPVNSQREDTSSSSSVSAALARGVQELVGQYRTALAELTFNSKPIITNLTIIAGENLHAAKGIAATICSNILEVPSEQKLPSLYLLDSIVKNIGRDYIKYFASRLPEVFCKAYKQVDSSIHNGMRHLFGTWKGVFPSSTLQVIEKELNFTPSINGSSGSAASKSDSQAQRPANSIHVNPKYLDARRLQQSTKAKEISSDDVSNVMSPLDDAERSDRNVITGNTRQWTDMPGRMPSIQHPQREQLNSSSQEKKQFGDVKDHEFSSVLSRHPDLGIRRMNERIKERDELEKPYYGPGSPASESVATRRNGLDAINTYENCRSSGFAQADSHPPPVQLNNTNKSSRPILKNWKNSEEEEYMWDDMSSKLKEYGGINSSIKGGWNTVNADRPTNLQRGQWGPSETEQPDFQRNKLDTYSRLKTSGGEDRVPLFRDFSDHHLQPHSQKDTDSRRNMESTTDPLSLERAASGHHTTSLWPQHESLLSVSDLNQMSTRVSAQLEARKMSLGGGLSTSLISSLPGAGLLSNPHSSSLGHTSTVSGAGGLFGQQRPQPLRPPSPPAHSPPSFTPPQYQIMHNLVDHDHPLPPSLSQMAQKPMHISGHFSKSVSGSQDAFSSLTQNRSQQSHILHNLQQPPLPSSQPSSVQFSQLRHQPDLLHPSVPDLQSNQALTQSQLLVQPEKPPSLPQGSGTHLHRFSGETQPNNPVDSSDKSTPSSLLAAIMKSGLLSNNLSSGLPNASIQPPLPSGPPPIQFLTSAPLITPSSAMLRTSQGNTPAVTPPPMGTLLPPLPPGPPPSSLVCSSEQSNKVGLNANPVLNLLSSLVAKGLISSPATEPKAVTSSPVPHKVPEQSREFTNNTSVLVPSAAPTSTIPPASVKESPVFVSKPPAPPDAALLPSTSKQLGGIIGINFMPEIIRERHPLVISSLFDDLNHHCDICGQRFKIQEQLHGHLDLHASKSAKLSCSERTSRDWYSDIINSVVVSPESSQVPVPTTYLEEVVSTSEEGGPMVTADETQSICALCGEPFEDFYSHDRDEWMYKGTVYLNSKDKEGVNGGMDESIEPVFIVHDKCVSSSADNMEVDEHDRMVTADG</sequence>
<feature type="region of interest" description="Disordered" evidence="3">
    <location>
        <begin position="707"/>
        <end position="743"/>
    </location>
</feature>
<dbReference type="CDD" id="cd16982">
    <property type="entry name" value="CID_Pcf11"/>
    <property type="match status" value="1"/>
</dbReference>
<organism evidence="6 7">
    <name type="scientific">Iris pallida</name>
    <name type="common">Sweet iris</name>
    <dbReference type="NCBI Taxonomy" id="29817"/>
    <lineage>
        <taxon>Eukaryota</taxon>
        <taxon>Viridiplantae</taxon>
        <taxon>Streptophyta</taxon>
        <taxon>Embryophyta</taxon>
        <taxon>Tracheophyta</taxon>
        <taxon>Spermatophyta</taxon>
        <taxon>Magnoliopsida</taxon>
        <taxon>Liliopsida</taxon>
        <taxon>Asparagales</taxon>
        <taxon>Iridaceae</taxon>
        <taxon>Iridoideae</taxon>
        <taxon>Irideae</taxon>
        <taxon>Iris</taxon>
    </lineage>
</organism>
<feature type="compositionally biased region" description="Polar residues" evidence="3">
    <location>
        <begin position="633"/>
        <end position="655"/>
    </location>
</feature>
<dbReference type="GO" id="GO:0003729">
    <property type="term" value="F:mRNA binding"/>
    <property type="evidence" value="ECO:0007669"/>
    <property type="project" value="InterPro"/>
</dbReference>
<dbReference type="InterPro" id="IPR006569">
    <property type="entry name" value="CID_dom"/>
</dbReference>
<feature type="compositionally biased region" description="Pro residues" evidence="3">
    <location>
        <begin position="583"/>
        <end position="598"/>
    </location>
</feature>
<dbReference type="Pfam" id="PF23228">
    <property type="entry name" value="zf_PCFS4"/>
    <property type="match status" value="1"/>
</dbReference>
<dbReference type="GO" id="GO:0031124">
    <property type="term" value="P:mRNA 3'-end processing"/>
    <property type="evidence" value="ECO:0007669"/>
    <property type="project" value="InterPro"/>
</dbReference>
<dbReference type="InterPro" id="IPR008942">
    <property type="entry name" value="ENTH_VHS"/>
</dbReference>
<comment type="caution">
    <text evidence="6">The sequence shown here is derived from an EMBL/GenBank/DDBJ whole genome shotgun (WGS) entry which is preliminary data.</text>
</comment>
<dbReference type="Gene3D" id="1.25.40.90">
    <property type="match status" value="1"/>
</dbReference>
<feature type="region of interest" description="Disordered" evidence="3">
    <location>
        <begin position="557"/>
        <end position="602"/>
    </location>
</feature>
<dbReference type="Pfam" id="PF04818">
    <property type="entry name" value="CID"/>
    <property type="match status" value="1"/>
</dbReference>
<evidence type="ECO:0000313" key="7">
    <source>
        <dbReference type="Proteomes" id="UP001140949"/>
    </source>
</evidence>
<protein>
    <submittedName>
        <fullName evidence="6">Polyadenylation and cleavage factor-like protein 4</fullName>
    </submittedName>
</protein>
<feature type="region of interest" description="Disordered" evidence="3">
    <location>
        <begin position="631"/>
        <end position="655"/>
    </location>
</feature>
<keyword evidence="2" id="KW-0479">Metal-binding</keyword>